<organism evidence="1 2">
    <name type="scientific">Sporolactobacillus spathodeae</name>
    <dbReference type="NCBI Taxonomy" id="1465502"/>
    <lineage>
        <taxon>Bacteria</taxon>
        <taxon>Bacillati</taxon>
        <taxon>Bacillota</taxon>
        <taxon>Bacilli</taxon>
        <taxon>Bacillales</taxon>
        <taxon>Sporolactobacillaceae</taxon>
        <taxon>Sporolactobacillus</taxon>
    </lineage>
</organism>
<gene>
    <name evidence="1" type="ORF">JOC27_002082</name>
</gene>
<protein>
    <submittedName>
        <fullName evidence="1">Collagenase-like PrtC family protease</fullName>
    </submittedName>
</protein>
<comment type="caution">
    <text evidence="1">The sequence shown here is derived from an EMBL/GenBank/DDBJ whole genome shotgun (WGS) entry which is preliminary data.</text>
</comment>
<reference evidence="1 2" key="1">
    <citation type="submission" date="2021-01" db="EMBL/GenBank/DDBJ databases">
        <title>Genomic Encyclopedia of Type Strains, Phase IV (KMG-IV): sequencing the most valuable type-strain genomes for metagenomic binning, comparative biology and taxonomic classification.</title>
        <authorList>
            <person name="Goeker M."/>
        </authorList>
    </citation>
    <scope>NUCLEOTIDE SEQUENCE [LARGE SCALE GENOMIC DNA]</scope>
    <source>
        <strain evidence="1 2">DSM 100968</strain>
    </source>
</reference>
<name>A0ABS2QB21_9BACL</name>
<evidence type="ECO:0000313" key="2">
    <source>
        <dbReference type="Proteomes" id="UP000823201"/>
    </source>
</evidence>
<sequence length="303" mass="33438">MINLIATAESCQQAEALLDAGADTLLVGSHPFGLRLPHSLNLNEIETIRTMAHDRQKKVTVACNALLHNQQIDKLPAYLSRLAEIGVDAVTVGDPGAVFILEELQLPLPYIYDAETLVTSSRQISFWLKRGAVGAVAARELTLTELKAIQASVDKPVEVLVYGPTCIHQSARPLLTNYYHYVGLKESVAKDRHLLLRDPKNEASQYPIYEDEDGTHIFSTVDLSLMSELQEAYDAGLHTWKLDGVLLRGNAFVAIVRLFAEAARAIEQGHFIAASFCNRLSTLQPPTRPIGTGFYLKDPKDVH</sequence>
<dbReference type="Pfam" id="PF01136">
    <property type="entry name" value="Peptidase_U32"/>
    <property type="match status" value="1"/>
</dbReference>
<evidence type="ECO:0000313" key="1">
    <source>
        <dbReference type="EMBL" id="MBM7658620.1"/>
    </source>
</evidence>
<dbReference type="EMBL" id="JAFBEV010000020">
    <property type="protein sequence ID" value="MBM7658620.1"/>
    <property type="molecule type" value="Genomic_DNA"/>
</dbReference>
<keyword evidence="2" id="KW-1185">Reference proteome</keyword>
<dbReference type="PANTHER" id="PTHR30217">
    <property type="entry name" value="PEPTIDASE U32 FAMILY"/>
    <property type="match status" value="1"/>
</dbReference>
<dbReference type="Proteomes" id="UP000823201">
    <property type="component" value="Unassembled WGS sequence"/>
</dbReference>
<dbReference type="InterPro" id="IPR051454">
    <property type="entry name" value="RNA/ubiquinone_mod_enzymes"/>
</dbReference>
<dbReference type="PANTHER" id="PTHR30217:SF12">
    <property type="entry name" value="U32 FAMILY PEPTIDASE"/>
    <property type="match status" value="1"/>
</dbReference>
<dbReference type="InterPro" id="IPR001539">
    <property type="entry name" value="Peptidase_U32"/>
</dbReference>
<proteinExistence type="predicted"/>
<accession>A0ABS2QB21</accession>